<dbReference type="Proteomes" id="UP000044071">
    <property type="component" value="Unassembled WGS sequence"/>
</dbReference>
<reference evidence="1 2" key="1">
    <citation type="submission" date="2014-06" db="EMBL/GenBank/DDBJ databases">
        <authorList>
            <person name="Urmite Genomes Urmite Genomes"/>
        </authorList>
    </citation>
    <scope>NUCLEOTIDE SEQUENCE [LARGE SCALE GENOMIC DNA]</scope>
</reference>
<name>A0A078KX92_9GAMM</name>
<dbReference type="eggNOG" id="ENOG5030T59">
    <property type="taxonomic scope" value="Bacteria"/>
</dbReference>
<dbReference type="EMBL" id="CCSB01000004">
    <property type="protein sequence ID" value="CDZ79015.1"/>
    <property type="molecule type" value="Genomic_DNA"/>
</dbReference>
<evidence type="ECO:0000313" key="2">
    <source>
        <dbReference type="Proteomes" id="UP000044071"/>
    </source>
</evidence>
<accession>A0A078KX92</accession>
<evidence type="ECO:0000313" key="1">
    <source>
        <dbReference type="EMBL" id="CDZ79015.1"/>
    </source>
</evidence>
<dbReference type="RefSeq" id="WP_044012174.1">
    <property type="nucleotide sequence ID" value="NZ_CCVW01000004.1"/>
</dbReference>
<dbReference type="OrthoDB" id="5651600at2"/>
<keyword evidence="2" id="KW-1185">Reference proteome</keyword>
<gene>
    <name evidence="1" type="ORF">BN59_03330</name>
</gene>
<dbReference type="AlphaFoldDB" id="A0A078KX92"/>
<organism evidence="1 2">
    <name type="scientific">Legionella massiliensis</name>
    <dbReference type="NCBI Taxonomy" id="1034943"/>
    <lineage>
        <taxon>Bacteria</taxon>
        <taxon>Pseudomonadati</taxon>
        <taxon>Pseudomonadota</taxon>
        <taxon>Gammaproteobacteria</taxon>
        <taxon>Legionellales</taxon>
        <taxon>Legionellaceae</taxon>
        <taxon>Legionella</taxon>
    </lineage>
</organism>
<protein>
    <submittedName>
        <fullName evidence="1">Uncharacterized protein</fullName>
    </submittedName>
</protein>
<proteinExistence type="predicted"/>
<sequence length="351" mass="39830">MSFAEITVDKNSEFFIAICKLGVHSYVAAGVKERSGQHRFLGSFGKVGNPEKGGACTASKAICSTLFSETDAFITNERVINYKEGDSERRPAWRTVRYKAYGITYRHYLQFLAHMAALSHEQEKALENSRLPSSWYKLKAYTPIEEDETTVGFKWGPLSIEDYEQELDVCPNEFHLAAFGNTCRHSAIRLVEAARQTAGLGEGVSTTFFRELPLEADFGRGVVGVDHHFYILPLPPTSYPEIGDEKQAILVELYDRLDSMMLIAQDDPNSIEKFEELKKLYQETAGKVPDSIHDVIISIKEWESDHKDLIDTHRAWHFFSSTATRKMFNRLDEQFAQIRQDSDSEASVLCC</sequence>